<dbReference type="PANTHER" id="PTHR45958">
    <property type="entry name" value="RING-TYPE E3 UBIQUITIN TRANSFERASE"/>
    <property type="match status" value="1"/>
</dbReference>
<dbReference type="SMART" id="SM00504">
    <property type="entry name" value="Ubox"/>
    <property type="match status" value="1"/>
</dbReference>
<reference evidence="8" key="2">
    <citation type="submission" date="2025-08" db="UniProtKB">
        <authorList>
            <consortium name="RefSeq"/>
        </authorList>
    </citation>
    <scope>IDENTIFICATION</scope>
    <source>
        <tissue evidence="8">Leaves</tissue>
    </source>
</reference>
<protein>
    <recommendedName>
        <fullName evidence="3">RING-type E3 ubiquitin transferase</fullName>
        <ecNumber evidence="3">2.3.2.27</ecNumber>
    </recommendedName>
</protein>
<evidence type="ECO:0000313" key="7">
    <source>
        <dbReference type="Proteomes" id="UP001652660"/>
    </source>
</evidence>
<evidence type="ECO:0000256" key="2">
    <source>
        <dbReference type="ARBA" id="ARBA00004906"/>
    </source>
</evidence>
<dbReference type="InterPro" id="IPR052608">
    <property type="entry name" value="U-box_domain_protein"/>
</dbReference>
<dbReference type="Gene3D" id="3.30.40.10">
    <property type="entry name" value="Zinc/RING finger domain, C3HC4 (zinc finger)"/>
    <property type="match status" value="1"/>
</dbReference>
<name>A0A6P6V3V5_COFAR</name>
<dbReference type="CDD" id="cd16664">
    <property type="entry name" value="RING-Ubox_PUB"/>
    <property type="match status" value="1"/>
</dbReference>
<dbReference type="SUPFAM" id="SSF48371">
    <property type="entry name" value="ARM repeat"/>
    <property type="match status" value="2"/>
</dbReference>
<dbReference type="GeneID" id="113716989"/>
<dbReference type="GO" id="GO:0061630">
    <property type="term" value="F:ubiquitin protein ligase activity"/>
    <property type="evidence" value="ECO:0007669"/>
    <property type="project" value="UniProtKB-EC"/>
</dbReference>
<comment type="catalytic activity">
    <reaction evidence="1">
        <text>S-ubiquitinyl-[E2 ubiquitin-conjugating enzyme]-L-cysteine + [acceptor protein]-L-lysine = [E2 ubiquitin-conjugating enzyme]-L-cysteine + N(6)-ubiquitinyl-[acceptor protein]-L-lysine.</text>
        <dbReference type="EC" id="2.3.2.27"/>
    </reaction>
</comment>
<reference evidence="7" key="1">
    <citation type="journal article" date="2025" name="Foods">
        <title>Unveiling the Microbial Signatures of Arabica Coffee Cherries: Insights into Ripeness Specific Diversity, Functional Traits, and Implications for Quality and Safety.</title>
        <authorList>
            <consortium name="RefSeq"/>
            <person name="Tenea G.N."/>
            <person name="Cifuentes V."/>
            <person name="Reyes P."/>
            <person name="Cevallos-Vallejos M."/>
        </authorList>
    </citation>
    <scope>NUCLEOTIDE SEQUENCE [LARGE SCALE GENOMIC DNA]</scope>
</reference>
<gene>
    <name evidence="8" type="primary">LOC113716989</name>
</gene>
<dbReference type="InterPro" id="IPR000225">
    <property type="entry name" value="Armadillo"/>
</dbReference>
<comment type="pathway">
    <text evidence="2">Protein modification; protein ubiquitination.</text>
</comment>
<evidence type="ECO:0000256" key="3">
    <source>
        <dbReference type="ARBA" id="ARBA00012483"/>
    </source>
</evidence>
<keyword evidence="5" id="KW-0677">Repeat</keyword>
<dbReference type="RefSeq" id="XP_027097400.2">
    <property type="nucleotide sequence ID" value="XM_027241599.2"/>
</dbReference>
<dbReference type="InterPro" id="IPR045210">
    <property type="entry name" value="RING-Ubox_PUB"/>
</dbReference>
<keyword evidence="7" id="KW-1185">Reference proteome</keyword>
<dbReference type="PANTHER" id="PTHR45958:SF4">
    <property type="entry name" value="U-BOX DOMAIN-CONTAINING PROTEIN 42-RELATED"/>
    <property type="match status" value="1"/>
</dbReference>
<evidence type="ECO:0000256" key="4">
    <source>
        <dbReference type="ARBA" id="ARBA00022679"/>
    </source>
</evidence>
<dbReference type="EC" id="2.3.2.27" evidence="3"/>
<dbReference type="InterPro" id="IPR011989">
    <property type="entry name" value="ARM-like"/>
</dbReference>
<dbReference type="AlphaFoldDB" id="A0A6P6V3V5"/>
<proteinExistence type="predicted"/>
<dbReference type="Pfam" id="PF00514">
    <property type="entry name" value="Arm"/>
    <property type="match status" value="1"/>
</dbReference>
<evidence type="ECO:0000256" key="1">
    <source>
        <dbReference type="ARBA" id="ARBA00000900"/>
    </source>
</evidence>
<feature type="domain" description="U-box" evidence="6">
    <location>
        <begin position="254"/>
        <end position="332"/>
    </location>
</feature>
<sequence length="1043" mass="116367">MQLKLPRCQSGKVMPGDGSEWLLLQEGGKVHIEVAESLLASISEIIEAVVCIGIEQDAFMHFGSYLYRASAVIMELKMDSNNPTNTIEILKSLSRRIDLAKDLTNKCQQLAQKFHSAGVSTIVEELEHVIQSMGEDLSLIPQSTKGERNYTEIATSSLSKEMKNAKFVVTGNQGSKHGELDRREQLALEDMSNKESIESEKDLYSIDIEDSMSTSNLSVNNSIGTTNSRNLTNCDSWSGVSLVRLPDMAQYLEPLYETFFCPLTNKIMDDPVTIESGVTYERKAISEWFSKFEIPEEISCPKSGQRLRSKTLNPNVALKGTIDEWKERNDAARMKVARAALSLASSENMILEALDDLHAMCQSNQYKSVQIRSIGIIPLLANFLDYKSRDVRCATVQLLNQLAKVDDDGKETVSKVVDISKLIKMLSSNNQPIRHTSATLLLELSKCQFFCIKIAKISGGILMLITTTYRQSTDEYTSVTAQEILKNLEKSPDNIKLMAENGYWGPLLNHLTEGSVEMKIEMACYLGENCPGPDSKVYITETASSALINMVRGGSSLSRSAAFKALRQITCYQPDHAILLEAGIVQIMVEEMFARTIHDEPVNSKNEAAAILANIFESGVELENLQVNVHGHTMASDYIIHNIILWIKNSTPEDFSINLIRILLCLLKFPKASATIVSVVKGTEASYNLTELINNPNEELGIVSIKLLMILASFMGHTLSDRLCKTKGQPESLIANPTEVGLITEKHAVSANFLAKLPHQNITLNLALLNKNAVPKIIESITSIQRTGTRASRYASTYLEGLVGTLVRFTTTLYDYRVLSLVRDYNFTSLFTELIMKTSSDEVQKLSAFGLKNLSEQSVILSKPPKIKKNRYRKAFMLIKFFSCSSFKDERIPLCPVHRGACSSQDTFCLIDANAIDRLLSCLDHDNVEVVQAAVLALCTLLDDKVDVDKSVKILSDMHAIKHVLNIVKEHKEEGLLQKSFWMIDRFLLKGGIETISDISEDRLFPTTLISAFHHGDDRTREMAEKILRHFNKMPTISANFTM</sequence>
<dbReference type="PROSITE" id="PS51698">
    <property type="entry name" value="U_BOX"/>
    <property type="match status" value="1"/>
</dbReference>
<evidence type="ECO:0000256" key="5">
    <source>
        <dbReference type="ARBA" id="ARBA00022737"/>
    </source>
</evidence>
<dbReference type="Proteomes" id="UP001652660">
    <property type="component" value="Chromosome 11e"/>
</dbReference>
<evidence type="ECO:0000313" key="8">
    <source>
        <dbReference type="RefSeq" id="XP_027097400.2"/>
    </source>
</evidence>
<dbReference type="SUPFAM" id="SSF57850">
    <property type="entry name" value="RING/U-box"/>
    <property type="match status" value="1"/>
</dbReference>
<keyword evidence="4" id="KW-0808">Transferase</keyword>
<organism evidence="7 8">
    <name type="scientific">Coffea arabica</name>
    <name type="common">Arabian coffee</name>
    <dbReference type="NCBI Taxonomy" id="13443"/>
    <lineage>
        <taxon>Eukaryota</taxon>
        <taxon>Viridiplantae</taxon>
        <taxon>Streptophyta</taxon>
        <taxon>Embryophyta</taxon>
        <taxon>Tracheophyta</taxon>
        <taxon>Spermatophyta</taxon>
        <taxon>Magnoliopsida</taxon>
        <taxon>eudicotyledons</taxon>
        <taxon>Gunneridae</taxon>
        <taxon>Pentapetalae</taxon>
        <taxon>asterids</taxon>
        <taxon>lamiids</taxon>
        <taxon>Gentianales</taxon>
        <taxon>Rubiaceae</taxon>
        <taxon>Ixoroideae</taxon>
        <taxon>Gardenieae complex</taxon>
        <taxon>Bertiereae - Coffeeae clade</taxon>
        <taxon>Coffeeae</taxon>
        <taxon>Coffea</taxon>
    </lineage>
</organism>
<dbReference type="SMART" id="SM00185">
    <property type="entry name" value="ARM"/>
    <property type="match status" value="5"/>
</dbReference>
<dbReference type="InterPro" id="IPR016024">
    <property type="entry name" value="ARM-type_fold"/>
</dbReference>
<dbReference type="UniPathway" id="UPA00143"/>
<dbReference type="OrthoDB" id="10064100at2759"/>
<dbReference type="InterPro" id="IPR003613">
    <property type="entry name" value="Ubox_domain"/>
</dbReference>
<dbReference type="Pfam" id="PF04564">
    <property type="entry name" value="U-box"/>
    <property type="match status" value="1"/>
</dbReference>
<dbReference type="GO" id="GO:0016567">
    <property type="term" value="P:protein ubiquitination"/>
    <property type="evidence" value="ECO:0007669"/>
    <property type="project" value="UniProtKB-UniPathway"/>
</dbReference>
<accession>A0A6P6V3V5</accession>
<dbReference type="Gene3D" id="1.25.10.10">
    <property type="entry name" value="Leucine-rich Repeat Variant"/>
    <property type="match status" value="3"/>
</dbReference>
<dbReference type="InterPro" id="IPR013083">
    <property type="entry name" value="Znf_RING/FYVE/PHD"/>
</dbReference>
<evidence type="ECO:0000259" key="6">
    <source>
        <dbReference type="PROSITE" id="PS51698"/>
    </source>
</evidence>